<evidence type="ECO:0000256" key="2">
    <source>
        <dbReference type="ARBA" id="ARBA00022473"/>
    </source>
</evidence>
<name>A0A0K2TGS9_LEPSM</name>
<keyword evidence="6" id="KW-0804">Transcription</keyword>
<dbReference type="EMBL" id="HACA01007441">
    <property type="protein sequence ID" value="CDW24802.1"/>
    <property type="molecule type" value="Transcribed_RNA"/>
</dbReference>
<feature type="compositionally biased region" description="Basic residues" evidence="8">
    <location>
        <begin position="146"/>
        <end position="156"/>
    </location>
</feature>
<feature type="region of interest" description="Disordered" evidence="8">
    <location>
        <begin position="28"/>
        <end position="54"/>
    </location>
</feature>
<comment type="subcellular location">
    <subcellularLocation>
        <location evidence="1">Nucleus</location>
    </subcellularLocation>
</comment>
<evidence type="ECO:0000259" key="9">
    <source>
        <dbReference type="PROSITE" id="PS50888"/>
    </source>
</evidence>
<keyword evidence="5" id="KW-0805">Transcription regulation</keyword>
<dbReference type="CDD" id="cd11430">
    <property type="entry name" value="bHLH_TS_ATOH1_like"/>
    <property type="match status" value="1"/>
</dbReference>
<dbReference type="GO" id="GO:0005634">
    <property type="term" value="C:nucleus"/>
    <property type="evidence" value="ECO:0007669"/>
    <property type="project" value="UniProtKB-SubCell"/>
</dbReference>
<evidence type="ECO:0000256" key="7">
    <source>
        <dbReference type="ARBA" id="ARBA00023242"/>
    </source>
</evidence>
<dbReference type="InterPro" id="IPR036638">
    <property type="entry name" value="HLH_DNA-bd_sf"/>
</dbReference>
<dbReference type="Pfam" id="PF00010">
    <property type="entry name" value="HLH"/>
    <property type="match status" value="1"/>
</dbReference>
<feature type="compositionally biased region" description="Basic and acidic residues" evidence="8">
    <location>
        <begin position="112"/>
        <end position="124"/>
    </location>
</feature>
<dbReference type="PROSITE" id="PS50888">
    <property type="entry name" value="BHLH"/>
    <property type="match status" value="1"/>
</dbReference>
<evidence type="ECO:0000313" key="10">
    <source>
        <dbReference type="EMBL" id="CDW24802.1"/>
    </source>
</evidence>
<feature type="region of interest" description="Disordered" evidence="8">
    <location>
        <begin position="93"/>
        <end position="174"/>
    </location>
</feature>
<dbReference type="Gene3D" id="4.10.280.10">
    <property type="entry name" value="Helix-loop-helix DNA-binding domain"/>
    <property type="match status" value="1"/>
</dbReference>
<dbReference type="GO" id="GO:0016360">
    <property type="term" value="P:sensory organ precursor cell fate determination"/>
    <property type="evidence" value="ECO:0007669"/>
    <property type="project" value="UniProtKB-ARBA"/>
</dbReference>
<keyword evidence="4" id="KW-0524">Neurogenesis</keyword>
<dbReference type="GO" id="GO:0046982">
    <property type="term" value="F:protein heterodimerization activity"/>
    <property type="evidence" value="ECO:0007669"/>
    <property type="project" value="UniProtKB-ARBA"/>
</dbReference>
<dbReference type="FunFam" id="4.10.280.10:FF:000025">
    <property type="entry name" value="protein atonal homolog 7"/>
    <property type="match status" value="1"/>
</dbReference>
<dbReference type="InterPro" id="IPR050359">
    <property type="entry name" value="bHLH_transcription_factors"/>
</dbReference>
<dbReference type="PANTHER" id="PTHR19290">
    <property type="entry name" value="BASIC HELIX-LOOP-HELIX PROTEIN NEUROGENIN-RELATED"/>
    <property type="match status" value="1"/>
</dbReference>
<organism evidence="10">
    <name type="scientific">Lepeophtheirus salmonis</name>
    <name type="common">Salmon louse</name>
    <name type="synonym">Caligus salmonis</name>
    <dbReference type="NCBI Taxonomy" id="72036"/>
    <lineage>
        <taxon>Eukaryota</taxon>
        <taxon>Metazoa</taxon>
        <taxon>Ecdysozoa</taxon>
        <taxon>Arthropoda</taxon>
        <taxon>Crustacea</taxon>
        <taxon>Multicrustacea</taxon>
        <taxon>Hexanauplia</taxon>
        <taxon>Copepoda</taxon>
        <taxon>Siphonostomatoida</taxon>
        <taxon>Caligidae</taxon>
        <taxon>Lepeophtheirus</taxon>
    </lineage>
</organism>
<evidence type="ECO:0000256" key="5">
    <source>
        <dbReference type="ARBA" id="ARBA00023015"/>
    </source>
</evidence>
<dbReference type="GO" id="GO:0000981">
    <property type="term" value="F:DNA-binding transcription factor activity, RNA polymerase II-specific"/>
    <property type="evidence" value="ECO:0007669"/>
    <property type="project" value="TreeGrafter"/>
</dbReference>
<evidence type="ECO:0000256" key="4">
    <source>
        <dbReference type="ARBA" id="ARBA00022902"/>
    </source>
</evidence>
<protein>
    <submittedName>
        <fullName evidence="10">Putative LOC100750188 [Bombus impatiens]</fullName>
    </submittedName>
</protein>
<feature type="domain" description="BHLH" evidence="9">
    <location>
        <begin position="166"/>
        <end position="218"/>
    </location>
</feature>
<feature type="region of interest" description="Disordered" evidence="8">
    <location>
        <begin position="232"/>
        <end position="254"/>
    </location>
</feature>
<proteinExistence type="predicted"/>
<dbReference type="PANTHER" id="PTHR19290:SF162">
    <property type="entry name" value="TRANSCRIPTION FACTOR ATOH7"/>
    <property type="match status" value="1"/>
</dbReference>
<accession>A0A0K2TGS9</accession>
<feature type="compositionally biased region" description="Basic residues" evidence="8">
    <location>
        <begin position="165"/>
        <end position="174"/>
    </location>
</feature>
<evidence type="ECO:0000256" key="6">
    <source>
        <dbReference type="ARBA" id="ARBA00023163"/>
    </source>
</evidence>
<feature type="compositionally biased region" description="Low complexity" evidence="8">
    <location>
        <begin position="235"/>
        <end position="254"/>
    </location>
</feature>
<dbReference type="SUPFAM" id="SSF47459">
    <property type="entry name" value="HLH, helix-loop-helix DNA-binding domain"/>
    <property type="match status" value="1"/>
</dbReference>
<dbReference type="GO" id="GO:0045944">
    <property type="term" value="P:positive regulation of transcription by RNA polymerase II"/>
    <property type="evidence" value="ECO:0007669"/>
    <property type="project" value="TreeGrafter"/>
</dbReference>
<dbReference type="AlphaFoldDB" id="A0A0K2TGS9"/>
<dbReference type="OrthoDB" id="6161578at2759"/>
<dbReference type="GO" id="GO:0061564">
    <property type="term" value="P:axon development"/>
    <property type="evidence" value="ECO:0007669"/>
    <property type="project" value="TreeGrafter"/>
</dbReference>
<feature type="non-terminal residue" evidence="10">
    <location>
        <position position="1"/>
    </location>
</feature>
<feature type="compositionally biased region" description="Polar residues" evidence="8">
    <location>
        <begin position="98"/>
        <end position="111"/>
    </location>
</feature>
<sequence>STSSILLEFLTSHELKMEPFRTNDVTPSLFPSAPLSSTGSQPSHHSHHHHNHVHPIPDNTLIFYDNRNLLQPEDSKWNDGGWSNYPPYIPEDYKSHLAPQTPQHLSPSQHHSPNDHSSSYDDRQAPNSSLSFENFIIGGNNLPNARKSRGGRKKSTRPPSPEVLRRRRTAANARERKRMNGLNHAFERLRDVIPDLGSDNKLSKFETLQMAQTYIGALSGLLKQADDNDNDLLTSSSSNNSGMGVVSHSSHIIQ</sequence>
<dbReference type="InterPro" id="IPR011598">
    <property type="entry name" value="bHLH_dom"/>
</dbReference>
<evidence type="ECO:0000256" key="8">
    <source>
        <dbReference type="SAM" id="MobiDB-lite"/>
    </source>
</evidence>
<keyword evidence="7" id="KW-0539">Nucleus</keyword>
<evidence type="ECO:0000256" key="3">
    <source>
        <dbReference type="ARBA" id="ARBA00022782"/>
    </source>
</evidence>
<keyword evidence="2" id="KW-0217">Developmental protein</keyword>
<keyword evidence="3" id="KW-0221">Differentiation</keyword>
<reference evidence="10" key="1">
    <citation type="submission" date="2014-05" db="EMBL/GenBank/DDBJ databases">
        <authorList>
            <person name="Chronopoulou M."/>
        </authorList>
    </citation>
    <scope>NUCLEOTIDE SEQUENCE</scope>
    <source>
        <tissue evidence="10">Whole organism</tissue>
    </source>
</reference>
<dbReference type="GO" id="GO:0070888">
    <property type="term" value="F:E-box binding"/>
    <property type="evidence" value="ECO:0007669"/>
    <property type="project" value="TreeGrafter"/>
</dbReference>
<feature type="compositionally biased region" description="Basic residues" evidence="8">
    <location>
        <begin position="44"/>
        <end position="53"/>
    </location>
</feature>
<dbReference type="SMART" id="SM00353">
    <property type="entry name" value="HLH"/>
    <property type="match status" value="1"/>
</dbReference>
<evidence type="ECO:0000256" key="1">
    <source>
        <dbReference type="ARBA" id="ARBA00004123"/>
    </source>
</evidence>